<proteinExistence type="inferred from homology"/>
<comment type="similarity">
    <text evidence="1">Belongs to the asteroid family.</text>
</comment>
<dbReference type="AlphaFoldDB" id="A0A1X7ULV7"/>
<accession>A0A1X7ULV7</accession>
<dbReference type="OrthoDB" id="25987at2759"/>
<dbReference type="InParanoid" id="A0A1X7ULV7"/>
<dbReference type="eggNOG" id="ENOG502QQRA">
    <property type="taxonomic scope" value="Eukaryota"/>
</dbReference>
<organism evidence="2">
    <name type="scientific">Amphimedon queenslandica</name>
    <name type="common">Sponge</name>
    <dbReference type="NCBI Taxonomy" id="400682"/>
    <lineage>
        <taxon>Eukaryota</taxon>
        <taxon>Metazoa</taxon>
        <taxon>Porifera</taxon>
        <taxon>Demospongiae</taxon>
        <taxon>Heteroscleromorpha</taxon>
        <taxon>Haplosclerida</taxon>
        <taxon>Niphatidae</taxon>
        <taxon>Amphimedon</taxon>
    </lineage>
</organism>
<dbReference type="SUPFAM" id="SSF88723">
    <property type="entry name" value="PIN domain-like"/>
    <property type="match status" value="1"/>
</dbReference>
<evidence type="ECO:0000256" key="1">
    <source>
        <dbReference type="ARBA" id="ARBA00007398"/>
    </source>
</evidence>
<dbReference type="OMA" id="LPEWIQL"/>
<sequence>MGIQCLTTLIEEHYPSRTWRTITPRGELVLDGLSVSRTLSSSKKFDWVHGGQYGELRDHFIRFFSRLRDSGIDPIVIFDGVDYNQEKRETILRRMKKKVRNVFKGIINDERPSGSAFPIFTDVVFCETLKELRVKFIFADGDADRDTARIANHYNCPVVANDSDYFIFNLKAGYIPLDCLYWDQQPVEAKLYERDRFAYKFYFDHNLNLIYLIPAIMGNDFMDKVESPSLKRDIKATKRRAIKKGTQIKEIIKVDDDNFEDKLEILYYISIFNTVEDFQTHLSKIPLDDGHDTVSIIDEKYKDAKEMYDVDKISMADLVESKNLKKANGTLLPDIIRQQYRKGFIATSVMVVIVLNKYIVPVMIDNPHDYTAMRIGKHIRKCIYMILSPYLSESEVTETTITHYMEEPDDEMVSWTNVSHLNLPCIDDVIGLSEDKRIELLCEVMKTPLEVQAKLESKWKLVGVSLHYWSQHAHPDIHLIEALVLCFIRCSFNETVCPSNKVLDHRRDEKWLKALHTFAQWSCTYYDAFRLNNVLMNPLPFMSPALLFNGKLVMHYACTREFNVQKRKILESSNAKAFFDKLVSVCTCT</sequence>
<evidence type="ECO:0000313" key="2">
    <source>
        <dbReference type="EnsemblMetazoa" id="Aqu2.1.28975_001"/>
    </source>
</evidence>
<protein>
    <submittedName>
        <fullName evidence="2">Uncharacterized protein</fullName>
    </submittedName>
</protein>
<dbReference type="InterPro" id="IPR026832">
    <property type="entry name" value="Asteroid"/>
</dbReference>
<dbReference type="STRING" id="400682.A0A1X7ULV7"/>
<dbReference type="Gene3D" id="3.40.50.1010">
    <property type="entry name" value="5'-nuclease"/>
    <property type="match status" value="1"/>
</dbReference>
<name>A0A1X7ULV7_AMPQE</name>
<dbReference type="PANTHER" id="PTHR15665:SF1">
    <property type="entry name" value="PROTEIN ASTEROID HOMOLOG 1"/>
    <property type="match status" value="1"/>
</dbReference>
<reference evidence="2" key="1">
    <citation type="submission" date="2017-05" db="UniProtKB">
        <authorList>
            <consortium name="EnsemblMetazoa"/>
        </authorList>
    </citation>
    <scope>IDENTIFICATION</scope>
</reference>
<dbReference type="EnsemblMetazoa" id="Aqu2.1.28975_001">
    <property type="protein sequence ID" value="Aqu2.1.28975_001"/>
    <property type="gene ID" value="Aqu2.1.28975"/>
</dbReference>
<dbReference type="InterPro" id="IPR029060">
    <property type="entry name" value="PIN-like_dom_sf"/>
</dbReference>
<dbReference type="PANTHER" id="PTHR15665">
    <property type="entry name" value="ASTEROID PROTEIN"/>
    <property type="match status" value="1"/>
</dbReference>